<protein>
    <recommendedName>
        <fullName evidence="2">peptide-methionine (R)-S-oxide reductase</fullName>
        <ecNumber evidence="2">1.8.4.12</ecNumber>
    </recommendedName>
</protein>
<dbReference type="EMBL" id="SJCY01000022">
    <property type="protein sequence ID" value="TDG34793.1"/>
    <property type="molecule type" value="Genomic_DNA"/>
</dbReference>
<dbReference type="EC" id="1.8.4.12" evidence="2"/>
<dbReference type="SUPFAM" id="SSF51316">
    <property type="entry name" value="Mss4-like"/>
    <property type="match status" value="1"/>
</dbReference>
<dbReference type="Pfam" id="PF01641">
    <property type="entry name" value="SelR"/>
    <property type="match status" value="1"/>
</dbReference>
<dbReference type="GO" id="GO:0006979">
    <property type="term" value="P:response to oxidative stress"/>
    <property type="evidence" value="ECO:0007669"/>
    <property type="project" value="InterPro"/>
</dbReference>
<dbReference type="GO" id="GO:0046872">
    <property type="term" value="F:metal ion binding"/>
    <property type="evidence" value="ECO:0007669"/>
    <property type="project" value="UniProtKB-KW"/>
</dbReference>
<evidence type="ECO:0000256" key="6">
    <source>
        <dbReference type="ARBA" id="ARBA00048488"/>
    </source>
</evidence>
<keyword evidence="5 9" id="KW-0560">Oxidoreductase</keyword>
<evidence type="ECO:0000256" key="4">
    <source>
        <dbReference type="ARBA" id="ARBA00022833"/>
    </source>
</evidence>
<dbReference type="InterPro" id="IPR028427">
    <property type="entry name" value="Met_Sox_Rdtase_MsrB"/>
</dbReference>
<comment type="cofactor">
    <cofactor evidence="1">
        <name>Zn(2+)</name>
        <dbReference type="ChEBI" id="CHEBI:29105"/>
    </cofactor>
</comment>
<dbReference type="GO" id="GO:0030091">
    <property type="term" value="P:protein repair"/>
    <property type="evidence" value="ECO:0007669"/>
    <property type="project" value="InterPro"/>
</dbReference>
<evidence type="ECO:0000256" key="1">
    <source>
        <dbReference type="ARBA" id="ARBA00001947"/>
    </source>
</evidence>
<dbReference type="Proteomes" id="UP000295668">
    <property type="component" value="Unassembled WGS sequence"/>
</dbReference>
<gene>
    <name evidence="9" type="ORF">EZJ43_16825</name>
</gene>
<comment type="catalytic activity">
    <reaction evidence="6">
        <text>L-methionyl-[protein] + [thioredoxin]-disulfide + H2O = L-methionyl-(R)-S-oxide-[protein] + [thioredoxin]-dithiol</text>
        <dbReference type="Rhea" id="RHEA:24164"/>
        <dbReference type="Rhea" id="RHEA-COMP:10698"/>
        <dbReference type="Rhea" id="RHEA-COMP:10700"/>
        <dbReference type="Rhea" id="RHEA-COMP:12313"/>
        <dbReference type="Rhea" id="RHEA-COMP:12314"/>
        <dbReference type="ChEBI" id="CHEBI:15377"/>
        <dbReference type="ChEBI" id="CHEBI:16044"/>
        <dbReference type="ChEBI" id="CHEBI:29950"/>
        <dbReference type="ChEBI" id="CHEBI:45764"/>
        <dbReference type="ChEBI" id="CHEBI:50058"/>
        <dbReference type="EC" id="1.8.4.12"/>
    </reaction>
</comment>
<organism evidence="9 10">
    <name type="scientific">Pedobacter changchengzhani</name>
    <dbReference type="NCBI Taxonomy" id="2529274"/>
    <lineage>
        <taxon>Bacteria</taxon>
        <taxon>Pseudomonadati</taxon>
        <taxon>Bacteroidota</taxon>
        <taxon>Sphingobacteriia</taxon>
        <taxon>Sphingobacteriales</taxon>
        <taxon>Sphingobacteriaceae</taxon>
        <taxon>Pedobacter</taxon>
    </lineage>
</organism>
<dbReference type="InterPro" id="IPR011057">
    <property type="entry name" value="Mss4-like_sf"/>
</dbReference>
<dbReference type="Gene3D" id="2.170.150.20">
    <property type="entry name" value="Peptide methionine sulfoxide reductase"/>
    <property type="match status" value="1"/>
</dbReference>
<dbReference type="RefSeq" id="WP_133263888.1">
    <property type="nucleotide sequence ID" value="NZ_SJCY01000022.1"/>
</dbReference>
<dbReference type="InterPro" id="IPR002579">
    <property type="entry name" value="Met_Sox_Rdtase_MsrB_dom"/>
</dbReference>
<comment type="caution">
    <text evidence="9">The sequence shown here is derived from an EMBL/GenBank/DDBJ whole genome shotgun (WGS) entry which is preliminary data.</text>
</comment>
<name>A0A4V2ZZS4_9SPHI</name>
<feature type="domain" description="MsrB" evidence="8">
    <location>
        <begin position="44"/>
        <end position="164"/>
    </location>
</feature>
<evidence type="ECO:0000256" key="2">
    <source>
        <dbReference type="ARBA" id="ARBA00012499"/>
    </source>
</evidence>
<evidence type="ECO:0000313" key="9">
    <source>
        <dbReference type="EMBL" id="TDG34793.1"/>
    </source>
</evidence>
<dbReference type="GO" id="GO:0033743">
    <property type="term" value="F:peptide-methionine (R)-S-oxide reductase activity"/>
    <property type="evidence" value="ECO:0007669"/>
    <property type="project" value="UniProtKB-EC"/>
</dbReference>
<dbReference type="PROSITE" id="PS51790">
    <property type="entry name" value="MSRB"/>
    <property type="match status" value="1"/>
</dbReference>
<feature type="chain" id="PRO_5020210823" description="peptide-methionine (R)-S-oxide reductase" evidence="7">
    <location>
        <begin position="25"/>
        <end position="166"/>
    </location>
</feature>
<sequence>MKTILNKLILISAVVFTTSFSACAQKQTKETKQQETTDQIIAKKKMNWNKLTAEETRVIVNKGTEAPGTGKYEHNNEKGTYTCKRCGAALYRSDSKFDAHCGWPSFDDEIKGAVKRHVDADGSRTEIVCANCGAHLGHVFTGEQFTAKDTRHCVNSISLNFVPDKK</sequence>
<dbReference type="PANTHER" id="PTHR46081:SF8">
    <property type="entry name" value="PEPTIDE METHIONINE SULFOXIDE REDUCTASE 2"/>
    <property type="match status" value="1"/>
</dbReference>
<dbReference type="PANTHER" id="PTHR46081">
    <property type="entry name" value="PEPTIDE METHIONINE SULFOXIDE REDUCTASE 2"/>
    <property type="match status" value="1"/>
</dbReference>
<dbReference type="NCBIfam" id="NF004036">
    <property type="entry name" value="PRK05508.1"/>
    <property type="match status" value="1"/>
</dbReference>
<reference evidence="9 10" key="1">
    <citation type="submission" date="2019-02" db="EMBL/GenBank/DDBJ databases">
        <title>Pedobacter sp. nov., a novel speices isolated from soil of pinguins habitat in Antarcitica.</title>
        <authorList>
            <person name="He R.-H."/>
        </authorList>
    </citation>
    <scope>NUCLEOTIDE SEQUENCE [LARGE SCALE GENOMIC DNA]</scope>
    <source>
        <strain evidence="9 10">E01020</strain>
    </source>
</reference>
<dbReference type="OrthoDB" id="4174719at2"/>
<dbReference type="AlphaFoldDB" id="A0A4V2ZZS4"/>
<feature type="signal peptide" evidence="7">
    <location>
        <begin position="1"/>
        <end position="24"/>
    </location>
</feature>
<keyword evidence="10" id="KW-1185">Reference proteome</keyword>
<dbReference type="NCBIfam" id="TIGR00357">
    <property type="entry name" value="peptide-methionine (R)-S-oxide reductase MsrB"/>
    <property type="match status" value="1"/>
</dbReference>
<evidence type="ECO:0000259" key="8">
    <source>
        <dbReference type="PROSITE" id="PS51790"/>
    </source>
</evidence>
<accession>A0A4V2ZZS4</accession>
<evidence type="ECO:0000313" key="10">
    <source>
        <dbReference type="Proteomes" id="UP000295668"/>
    </source>
</evidence>
<dbReference type="PROSITE" id="PS51257">
    <property type="entry name" value="PROKAR_LIPOPROTEIN"/>
    <property type="match status" value="1"/>
</dbReference>
<keyword evidence="3" id="KW-0479">Metal-binding</keyword>
<evidence type="ECO:0000256" key="5">
    <source>
        <dbReference type="ARBA" id="ARBA00023002"/>
    </source>
</evidence>
<evidence type="ECO:0000256" key="7">
    <source>
        <dbReference type="SAM" id="SignalP"/>
    </source>
</evidence>
<keyword evidence="4" id="KW-0862">Zinc</keyword>
<keyword evidence="7" id="KW-0732">Signal</keyword>
<proteinExistence type="predicted"/>
<evidence type="ECO:0000256" key="3">
    <source>
        <dbReference type="ARBA" id="ARBA00022723"/>
    </source>
</evidence>